<dbReference type="AlphaFoldDB" id="A0A074RIH9"/>
<evidence type="ECO:0000313" key="1">
    <source>
        <dbReference type="EMBL" id="KEP46911.1"/>
    </source>
</evidence>
<dbReference type="EMBL" id="AZST01000905">
    <property type="protein sequence ID" value="KEP46911.1"/>
    <property type="molecule type" value="Genomic_DNA"/>
</dbReference>
<dbReference type="Proteomes" id="UP000027456">
    <property type="component" value="Unassembled WGS sequence"/>
</dbReference>
<protein>
    <submittedName>
        <fullName evidence="1">Uncharacterized protein</fullName>
    </submittedName>
</protein>
<dbReference type="HOGENOM" id="CLU_090409_0_0_1"/>
<name>A0A074RIH9_9AGAM</name>
<keyword evidence="2" id="KW-1185">Reference proteome</keyword>
<feature type="non-terminal residue" evidence="1">
    <location>
        <position position="196"/>
    </location>
</feature>
<reference evidence="1 2" key="1">
    <citation type="submission" date="2013-12" db="EMBL/GenBank/DDBJ databases">
        <authorList>
            <person name="Cubeta M."/>
            <person name="Pakala S."/>
            <person name="Fedorova N."/>
            <person name="Thomas E."/>
            <person name="Dean R."/>
            <person name="Jabaji S."/>
            <person name="Neate S."/>
            <person name="Toda T."/>
            <person name="Tavantzis S."/>
            <person name="Vilgalys R."/>
            <person name="Bharathan N."/>
            <person name="Pakala S."/>
            <person name="Losada L.S."/>
            <person name="Zafar N."/>
            <person name="Nierman W."/>
        </authorList>
    </citation>
    <scope>NUCLEOTIDE SEQUENCE [LARGE SCALE GENOMIC DNA]</scope>
    <source>
        <strain evidence="1 2">123E</strain>
    </source>
</reference>
<organism evidence="1 2">
    <name type="scientific">Rhizoctonia solani 123E</name>
    <dbReference type="NCBI Taxonomy" id="1423351"/>
    <lineage>
        <taxon>Eukaryota</taxon>
        <taxon>Fungi</taxon>
        <taxon>Dikarya</taxon>
        <taxon>Basidiomycota</taxon>
        <taxon>Agaricomycotina</taxon>
        <taxon>Agaricomycetes</taxon>
        <taxon>Cantharellales</taxon>
        <taxon>Ceratobasidiaceae</taxon>
        <taxon>Rhizoctonia</taxon>
    </lineage>
</organism>
<comment type="caution">
    <text evidence="1">The sequence shown here is derived from an EMBL/GenBank/DDBJ whole genome shotgun (WGS) entry which is preliminary data.</text>
</comment>
<accession>A0A074RIH9</accession>
<evidence type="ECO:0000313" key="2">
    <source>
        <dbReference type="Proteomes" id="UP000027456"/>
    </source>
</evidence>
<gene>
    <name evidence="1" type="ORF">V565_175980</name>
</gene>
<sequence length="196" mass="22290">MTIPQLDYMIRTDDGDRLQLVHLQEHIERPSRFIRFATRLGWKTKDKPMMNAVEKAYAFVSDNYKQGDQVTLLVWSCHARRLDAAEMLAKHLHAGIRPGDLSRVQSKNVGDVPPGRIPIHCVAVEGLGERSSVSEWNNELKSRFPPGIEHIICWGYENGTRTCATRYDADGKMFALTFNQSKICIPSGGYNFALRR</sequence>
<proteinExistence type="predicted"/>